<keyword evidence="4" id="KW-1185">Reference proteome</keyword>
<protein>
    <submittedName>
        <fullName evidence="3">Uncharacterized protein</fullName>
    </submittedName>
</protein>
<feature type="region of interest" description="Disordered" evidence="1">
    <location>
        <begin position="102"/>
        <end position="186"/>
    </location>
</feature>
<evidence type="ECO:0000313" key="3">
    <source>
        <dbReference type="EMBL" id="KAL0573538.1"/>
    </source>
</evidence>
<evidence type="ECO:0000313" key="4">
    <source>
        <dbReference type="Proteomes" id="UP001465976"/>
    </source>
</evidence>
<gene>
    <name evidence="3" type="ORF">V5O48_008424</name>
</gene>
<keyword evidence="2" id="KW-0472">Membrane</keyword>
<keyword evidence="2" id="KW-1133">Transmembrane helix</keyword>
<keyword evidence="2" id="KW-0812">Transmembrane</keyword>
<evidence type="ECO:0000256" key="1">
    <source>
        <dbReference type="SAM" id="MobiDB-lite"/>
    </source>
</evidence>
<dbReference type="EMBL" id="JBAHYK010000493">
    <property type="protein sequence ID" value="KAL0573538.1"/>
    <property type="molecule type" value="Genomic_DNA"/>
</dbReference>
<reference evidence="3 4" key="1">
    <citation type="submission" date="2024-02" db="EMBL/GenBank/DDBJ databases">
        <title>A draft genome for the cacao thread blight pathogen Marasmius crinis-equi.</title>
        <authorList>
            <person name="Cohen S.P."/>
            <person name="Baruah I.K."/>
            <person name="Amoako-Attah I."/>
            <person name="Bukari Y."/>
            <person name="Meinhardt L.W."/>
            <person name="Bailey B.A."/>
        </authorList>
    </citation>
    <scope>NUCLEOTIDE SEQUENCE [LARGE SCALE GENOMIC DNA]</scope>
    <source>
        <strain evidence="3 4">GH-76</strain>
    </source>
</reference>
<feature type="compositionally biased region" description="Pro residues" evidence="1">
    <location>
        <begin position="122"/>
        <end position="142"/>
    </location>
</feature>
<dbReference type="Proteomes" id="UP001465976">
    <property type="component" value="Unassembled WGS sequence"/>
</dbReference>
<organism evidence="3 4">
    <name type="scientific">Marasmius crinis-equi</name>
    <dbReference type="NCBI Taxonomy" id="585013"/>
    <lineage>
        <taxon>Eukaryota</taxon>
        <taxon>Fungi</taxon>
        <taxon>Dikarya</taxon>
        <taxon>Basidiomycota</taxon>
        <taxon>Agaricomycotina</taxon>
        <taxon>Agaricomycetes</taxon>
        <taxon>Agaricomycetidae</taxon>
        <taxon>Agaricales</taxon>
        <taxon>Marasmiineae</taxon>
        <taxon>Marasmiaceae</taxon>
        <taxon>Marasmius</taxon>
    </lineage>
</organism>
<feature type="compositionally biased region" description="Polar residues" evidence="1">
    <location>
        <begin position="102"/>
        <end position="112"/>
    </location>
</feature>
<sequence length="186" mass="20769">MKSDIIDNCTNVSQNREFAYYPFGFFGPSRYRFVNADDARRWCNEAWDHDSWAEIVQLIILLILAALWSSIAFSYYRQVLDPTSPANVSRVPAPQQWASHYNPPYSSNNGFNQPYYGQQSYGPPPGPPPQQQFAPPPGPPPNVGGAKSPEYLGADGHAGGMYGQDKKPDNPFADFEESSSSNTRRN</sequence>
<evidence type="ECO:0000256" key="2">
    <source>
        <dbReference type="SAM" id="Phobius"/>
    </source>
</evidence>
<comment type="caution">
    <text evidence="3">The sequence shown here is derived from an EMBL/GenBank/DDBJ whole genome shotgun (WGS) entry which is preliminary data.</text>
</comment>
<accession>A0ABR3FDY2</accession>
<feature type="transmembrane region" description="Helical" evidence="2">
    <location>
        <begin position="55"/>
        <end position="76"/>
    </location>
</feature>
<name>A0ABR3FDY2_9AGAR</name>
<proteinExistence type="predicted"/>